<evidence type="ECO:0000259" key="2">
    <source>
        <dbReference type="Pfam" id="PF14856"/>
    </source>
</evidence>
<evidence type="ECO:0000256" key="1">
    <source>
        <dbReference type="SAM" id="SignalP"/>
    </source>
</evidence>
<organism evidence="3 4">
    <name type="scientific">Apiosordaria backusii</name>
    <dbReference type="NCBI Taxonomy" id="314023"/>
    <lineage>
        <taxon>Eukaryota</taxon>
        <taxon>Fungi</taxon>
        <taxon>Dikarya</taxon>
        <taxon>Ascomycota</taxon>
        <taxon>Pezizomycotina</taxon>
        <taxon>Sordariomycetes</taxon>
        <taxon>Sordariomycetidae</taxon>
        <taxon>Sordariales</taxon>
        <taxon>Lasiosphaeriaceae</taxon>
        <taxon>Apiosordaria</taxon>
    </lineage>
</organism>
<sequence length="194" mass="21365">MYLLNLALAMIGILTATVHCAGHTRFNTTGYIEIAPDVYILNQTSNLSPEQTRPHNSTHCQESIYWDRYGMNNFNPLLKDCQYLLDNLIQGGSNNVTVESDWVLSGSPVLGAVVVAISGTCSFFAKVVSDTAHVWIGIDDIRHMLNVTITQYSGVDLDGVERVDWINGEVNCQSDGAQQIYWSVQDVTYGSAAN</sequence>
<gene>
    <name evidence="3" type="ORF">B0T21DRAFT_441645</name>
</gene>
<proteinExistence type="predicted"/>
<dbReference type="InterPro" id="IPR029226">
    <property type="entry name" value="Ecp2-like"/>
</dbReference>
<reference evidence="3" key="1">
    <citation type="submission" date="2023-06" db="EMBL/GenBank/DDBJ databases">
        <title>Genome-scale phylogeny and comparative genomics of the fungal order Sordariales.</title>
        <authorList>
            <consortium name="Lawrence Berkeley National Laboratory"/>
            <person name="Hensen N."/>
            <person name="Bonometti L."/>
            <person name="Westerberg I."/>
            <person name="Brannstrom I.O."/>
            <person name="Guillou S."/>
            <person name="Cros-Aarteil S."/>
            <person name="Calhoun S."/>
            <person name="Haridas S."/>
            <person name="Kuo A."/>
            <person name="Mondo S."/>
            <person name="Pangilinan J."/>
            <person name="Riley R."/>
            <person name="Labutti K."/>
            <person name="Andreopoulos B."/>
            <person name="Lipzen A."/>
            <person name="Chen C."/>
            <person name="Yanf M."/>
            <person name="Daum C."/>
            <person name="Ng V."/>
            <person name="Clum A."/>
            <person name="Steindorff A."/>
            <person name="Ohm R."/>
            <person name="Martin F."/>
            <person name="Silar P."/>
            <person name="Natvig D."/>
            <person name="Lalanne C."/>
            <person name="Gautier V."/>
            <person name="Ament-Velasquez S.L."/>
            <person name="Kruys A."/>
            <person name="Hutchinson M.I."/>
            <person name="Powell A.J."/>
            <person name="Barry K."/>
            <person name="Miller A.N."/>
            <person name="Grigoriev I.V."/>
            <person name="Debuchy R."/>
            <person name="Gladieux P."/>
            <person name="Thoren M.H."/>
            <person name="Johannesson H."/>
        </authorList>
    </citation>
    <scope>NUCLEOTIDE SEQUENCE</scope>
    <source>
        <strain evidence="3">CBS 540.89</strain>
    </source>
</reference>
<evidence type="ECO:0000313" key="4">
    <source>
        <dbReference type="Proteomes" id="UP001172159"/>
    </source>
</evidence>
<name>A0AA40BJE3_9PEZI</name>
<dbReference type="Pfam" id="PF14856">
    <property type="entry name" value="Hce2"/>
    <property type="match status" value="1"/>
</dbReference>
<keyword evidence="4" id="KW-1185">Reference proteome</keyword>
<feature type="chain" id="PRO_5041297641" description="Ecp2 effector protein-like domain-containing protein" evidence="1">
    <location>
        <begin position="21"/>
        <end position="194"/>
    </location>
</feature>
<keyword evidence="1" id="KW-0732">Signal</keyword>
<protein>
    <recommendedName>
        <fullName evidence="2">Ecp2 effector protein-like domain-containing protein</fullName>
    </recommendedName>
</protein>
<accession>A0AA40BJE3</accession>
<dbReference type="AlphaFoldDB" id="A0AA40BJE3"/>
<feature type="signal peptide" evidence="1">
    <location>
        <begin position="1"/>
        <end position="20"/>
    </location>
</feature>
<feature type="domain" description="Ecp2 effector protein-like" evidence="2">
    <location>
        <begin position="59"/>
        <end position="154"/>
    </location>
</feature>
<comment type="caution">
    <text evidence="3">The sequence shown here is derived from an EMBL/GenBank/DDBJ whole genome shotgun (WGS) entry which is preliminary data.</text>
</comment>
<dbReference type="Proteomes" id="UP001172159">
    <property type="component" value="Unassembled WGS sequence"/>
</dbReference>
<evidence type="ECO:0000313" key="3">
    <source>
        <dbReference type="EMBL" id="KAK0735316.1"/>
    </source>
</evidence>
<dbReference type="EMBL" id="JAUKTV010000007">
    <property type="protein sequence ID" value="KAK0735316.1"/>
    <property type="molecule type" value="Genomic_DNA"/>
</dbReference>